<comment type="cofactor">
    <cofactor evidence="14">
        <name>[2Fe-2S] cluster</name>
        <dbReference type="ChEBI" id="CHEBI:190135"/>
    </cofactor>
    <text evidence="14">Binds 2 [2Fe-2S] clusters.</text>
</comment>
<dbReference type="GO" id="GO:0051537">
    <property type="term" value="F:2 iron, 2 sulfur cluster binding"/>
    <property type="evidence" value="ECO:0007669"/>
    <property type="project" value="UniProtKB-KW"/>
</dbReference>
<dbReference type="SMART" id="SM01008">
    <property type="entry name" value="Ald_Xan_dh_C"/>
    <property type="match status" value="1"/>
</dbReference>
<dbReference type="Pfam" id="PF03450">
    <property type="entry name" value="CO_deh_flav_C"/>
    <property type="match status" value="1"/>
</dbReference>
<reference evidence="16" key="4">
    <citation type="submission" date="2025-08" db="UniProtKB">
        <authorList>
            <consortium name="Ensembl"/>
        </authorList>
    </citation>
    <scope>IDENTIFICATION</scope>
</reference>
<comment type="similarity">
    <text evidence="2">Belongs to the xanthine dehydrogenase family.</text>
</comment>
<feature type="binding site" evidence="14">
    <location>
        <position position="74"/>
    </location>
    <ligand>
        <name>[2Fe-2S] cluster</name>
        <dbReference type="ChEBI" id="CHEBI:190135"/>
        <label>1</label>
    </ligand>
</feature>
<evidence type="ECO:0000256" key="3">
    <source>
        <dbReference type="ARBA" id="ARBA00011738"/>
    </source>
</evidence>
<evidence type="ECO:0000256" key="8">
    <source>
        <dbReference type="ARBA" id="ARBA00022827"/>
    </source>
</evidence>
<feature type="domain" description="FAD-binding PCMH-type" evidence="15">
    <location>
        <begin position="224"/>
        <end position="401"/>
    </location>
</feature>
<accession>A0A4W3HEX7</accession>
<dbReference type="GO" id="GO:0071949">
    <property type="term" value="F:FAD binding"/>
    <property type="evidence" value="ECO:0007669"/>
    <property type="project" value="InterPro"/>
</dbReference>
<dbReference type="InterPro" id="IPR002346">
    <property type="entry name" value="Mopterin_DH_FAD-bd"/>
</dbReference>
<dbReference type="SMART" id="SM01092">
    <property type="entry name" value="CO_deh_flav_C"/>
    <property type="match status" value="1"/>
</dbReference>
<keyword evidence="4 14" id="KW-0500">Molybdenum</keyword>
<evidence type="ECO:0000256" key="7">
    <source>
        <dbReference type="ARBA" id="ARBA00022723"/>
    </source>
</evidence>
<evidence type="ECO:0000256" key="12">
    <source>
        <dbReference type="ARBA" id="ARBA00034078"/>
    </source>
</evidence>
<feature type="binding site" evidence="13">
    <location>
        <position position="391"/>
    </location>
    <ligand>
        <name>FAD</name>
        <dbReference type="ChEBI" id="CHEBI:57692"/>
    </ligand>
</feature>
<reference evidence="17" key="1">
    <citation type="journal article" date="2006" name="Science">
        <title>Ancient noncoding elements conserved in the human genome.</title>
        <authorList>
            <person name="Venkatesh B."/>
            <person name="Kirkness E.F."/>
            <person name="Loh Y.H."/>
            <person name="Halpern A.L."/>
            <person name="Lee A.P."/>
            <person name="Johnson J."/>
            <person name="Dandona N."/>
            <person name="Viswanathan L.D."/>
            <person name="Tay A."/>
            <person name="Venter J.C."/>
            <person name="Strausberg R.L."/>
            <person name="Brenner S."/>
        </authorList>
    </citation>
    <scope>NUCLEOTIDE SEQUENCE [LARGE SCALE GENOMIC DNA]</scope>
</reference>
<dbReference type="Pfam" id="PF20256">
    <property type="entry name" value="MoCoBD_2"/>
    <property type="match status" value="1"/>
</dbReference>
<dbReference type="Gene3D" id="3.90.1170.50">
    <property type="entry name" value="Aldehyde oxidase/xanthine dehydrogenase, a/b hammerhead"/>
    <property type="match status" value="1"/>
</dbReference>
<dbReference type="FunFam" id="3.30.390.50:FF:000001">
    <property type="entry name" value="Xanthine dehydrogenase oxidase"/>
    <property type="match status" value="1"/>
</dbReference>
<keyword evidence="10 14" id="KW-0408">Iron</keyword>
<evidence type="ECO:0000256" key="1">
    <source>
        <dbReference type="ARBA" id="ARBA00001974"/>
    </source>
</evidence>
<dbReference type="GO" id="GO:0016491">
    <property type="term" value="F:oxidoreductase activity"/>
    <property type="evidence" value="ECO:0007669"/>
    <property type="project" value="UniProtKB-KW"/>
</dbReference>
<reference evidence="17" key="3">
    <citation type="journal article" date="2014" name="Nature">
        <title>Elephant shark genome provides unique insights into gnathostome evolution.</title>
        <authorList>
            <consortium name="International Elephant Shark Genome Sequencing Consortium"/>
            <person name="Venkatesh B."/>
            <person name="Lee A.P."/>
            <person name="Ravi V."/>
            <person name="Maurya A.K."/>
            <person name="Lian M.M."/>
            <person name="Swann J.B."/>
            <person name="Ohta Y."/>
            <person name="Flajnik M.F."/>
            <person name="Sutoh Y."/>
            <person name="Kasahara M."/>
            <person name="Hoon S."/>
            <person name="Gangu V."/>
            <person name="Roy S.W."/>
            <person name="Irimia M."/>
            <person name="Korzh V."/>
            <person name="Kondrychyn I."/>
            <person name="Lim Z.W."/>
            <person name="Tay B.H."/>
            <person name="Tohari S."/>
            <person name="Kong K.W."/>
            <person name="Ho S."/>
            <person name="Lorente-Galdos B."/>
            <person name="Quilez J."/>
            <person name="Marques-Bonet T."/>
            <person name="Raney B.J."/>
            <person name="Ingham P.W."/>
            <person name="Tay A."/>
            <person name="Hillier L.W."/>
            <person name="Minx P."/>
            <person name="Boehm T."/>
            <person name="Wilson R.K."/>
            <person name="Brenner S."/>
            <person name="Warren W.C."/>
        </authorList>
    </citation>
    <scope>NUCLEOTIDE SEQUENCE [LARGE SCALE GENOMIC DNA]</scope>
</reference>
<dbReference type="FunFam" id="3.30.365.10:FF:000004">
    <property type="entry name" value="Xanthine dehydrogenase oxidase"/>
    <property type="match status" value="1"/>
</dbReference>
<dbReference type="SUPFAM" id="SSF47741">
    <property type="entry name" value="CO dehydrogenase ISP C-domain like"/>
    <property type="match status" value="1"/>
</dbReference>
<dbReference type="FunFam" id="3.30.43.10:FF:000001">
    <property type="entry name" value="Xanthine dehydrogenase/oxidase"/>
    <property type="match status" value="1"/>
</dbReference>
<dbReference type="InterPro" id="IPR012675">
    <property type="entry name" value="Beta-grasp_dom_sf"/>
</dbReference>
<dbReference type="Gene3D" id="3.10.20.30">
    <property type="match status" value="1"/>
</dbReference>
<dbReference type="Gene3D" id="3.30.390.50">
    <property type="entry name" value="CO dehydrogenase flavoprotein, C-terminal domain"/>
    <property type="match status" value="1"/>
</dbReference>
<feature type="binding site" evidence="14">
    <location>
        <position position="149"/>
    </location>
    <ligand>
        <name>[2Fe-2S] cluster</name>
        <dbReference type="ChEBI" id="CHEBI:190135"/>
        <label>2</label>
    </ligand>
</feature>
<dbReference type="InterPro" id="IPR016167">
    <property type="entry name" value="FAD-bd_PCMH_sub1"/>
</dbReference>
<keyword evidence="6 14" id="KW-0001">2Fe-2S</keyword>
<comment type="subunit">
    <text evidence="3">Homodimer.</text>
</comment>
<dbReference type="InterPro" id="IPR046867">
    <property type="entry name" value="AldOxase/xan_DH_MoCoBD2"/>
</dbReference>
<dbReference type="PIRSF" id="PIRSF000127">
    <property type="entry name" value="Xanthine_DH"/>
    <property type="match status" value="1"/>
</dbReference>
<dbReference type="InterPro" id="IPR036884">
    <property type="entry name" value="2Fe-2S-bd_dom_sf"/>
</dbReference>
<feature type="binding site" evidence="13">
    <location>
        <position position="863"/>
    </location>
    <ligand>
        <name>substrate</name>
    </ligand>
</feature>
<evidence type="ECO:0000256" key="4">
    <source>
        <dbReference type="ARBA" id="ARBA00022505"/>
    </source>
</evidence>
<dbReference type="FunFam" id="3.30.465.10:FF:000004">
    <property type="entry name" value="Xanthine dehydrogenase/oxidase"/>
    <property type="match status" value="1"/>
</dbReference>
<dbReference type="PROSITE" id="PS51387">
    <property type="entry name" value="FAD_PCMH"/>
    <property type="match status" value="1"/>
</dbReference>
<dbReference type="Pfam" id="PF02738">
    <property type="entry name" value="MoCoBD_1"/>
    <property type="match status" value="1"/>
</dbReference>
<dbReference type="InterPro" id="IPR000674">
    <property type="entry name" value="Ald_Oxase/Xan_DH_a/b"/>
</dbReference>
<evidence type="ECO:0000256" key="9">
    <source>
        <dbReference type="ARBA" id="ARBA00023002"/>
    </source>
</evidence>
<dbReference type="InterPro" id="IPR037165">
    <property type="entry name" value="AldOxase/xan_DH_Mopterin-bd_sf"/>
</dbReference>
<feature type="binding site" evidence="13">
    <location>
        <position position="357"/>
    </location>
    <ligand>
        <name>FAD</name>
        <dbReference type="ChEBI" id="CHEBI:57692"/>
    </ligand>
</feature>
<feature type="binding site" evidence="14">
    <location>
        <position position="750"/>
    </location>
    <ligand>
        <name>Mo-molybdopterin</name>
        <dbReference type="ChEBI" id="CHEBI:71302"/>
    </ligand>
    <ligandPart>
        <name>Mo</name>
        <dbReference type="ChEBI" id="CHEBI:28685"/>
    </ligandPart>
</feature>
<dbReference type="FunFam" id="3.30.365.10:FF:000001">
    <property type="entry name" value="Xanthine dehydrogenase oxidase"/>
    <property type="match status" value="1"/>
</dbReference>
<dbReference type="PANTHER" id="PTHR45444">
    <property type="entry name" value="XANTHINE DEHYDROGENASE"/>
    <property type="match status" value="1"/>
</dbReference>
<keyword evidence="11 14" id="KW-0411">Iron-sulfur</keyword>
<proteinExistence type="inferred from homology"/>
<evidence type="ECO:0000313" key="17">
    <source>
        <dbReference type="Proteomes" id="UP000314986"/>
    </source>
</evidence>
<dbReference type="InterPro" id="IPR008274">
    <property type="entry name" value="AldOxase/xan_DH_MoCoBD1"/>
</dbReference>
<evidence type="ECO:0000256" key="6">
    <source>
        <dbReference type="ARBA" id="ARBA00022714"/>
    </source>
</evidence>
<dbReference type="SUPFAM" id="SSF56003">
    <property type="entry name" value="Molybdenum cofactor-binding domain"/>
    <property type="match status" value="1"/>
</dbReference>
<dbReference type="Gene3D" id="3.30.365.10">
    <property type="entry name" value="Aldehyde oxidase/xanthine dehydrogenase, molybdopterin binding domain"/>
    <property type="match status" value="4"/>
</dbReference>
<feature type="binding site" evidence="14">
    <location>
        <position position="114"/>
    </location>
    <ligand>
        <name>[2Fe-2S] cluster</name>
        <dbReference type="ChEBI" id="CHEBI:190135"/>
        <label>2</label>
    </ligand>
</feature>
<sequence>MFHPPPHLYLRIQGEYVGAIFEIGISGAKTRVRSIKGRDPKRKVITKWRSEAREAYKWPISLTISSRHFSLNACLAPVCSVHHMAVTTVEGIGSTDTQLHPVQERISKAHGSQCGFCTPGIVMSMYALVRNNLEPTIADIEDTLQGNLCRCTGYRPILEGYRTFTRVSLADDFNCNSFTNSPLLKALTQLFESLTFKPLVPTQEPDFPPELLLFDELPQKTLLFKGERVTWIQPYSLDKLLSLKARYPEARLVVGNTEVGKKLRTKQHRNNNNTCILTQRLIMSLRLLKALSRILFGAACTLTYMERVLRRTVAELPAWRTEVFKAVLEQLRWFAGQQIRNVAAVGGNIMTASPISDLNPVFMASCCSVTLASTGFFIGYRRTVLQPQEILLSIEIPFSRKGEYFSAFKQAQRREDDIAIVNCGMRVAFKEGSDIVEELSLSYGGMAATTISAEKTSQQLAGKKWNEKLLHEALPLLVADLPLSPSAPGGMVQFRRTLTLSFFFKFYLTVLQKLNKDIESIPLEHLSATELFHRDPPLALQLFQVSGASYPADVVGRPLAHLSAAKQATGEAVYCDDMPHFEKELYLTLVTSAKAHARIISVDTDEALKMAGVVCFISSKDIPGSNQIKIIKSDETVFADREVTCVGHIIGAVVADTQHHAQMAAKAIKVTYEELKPIITIQDAIAHESYYDVPKKIERGNIDLGFAESDNIIEGEIHVGGQEHFYLETHCTVAVPKGEDGEMELFVSTQAPSNTQLLVAEALGVPSNRIVCRVKRLGGGFGGKESRSTLLALAVAVAAYKTKCPVRCMLNRDEDMLVTGGRHPFLGHYKVGFKDNGTIAALDVTCYCNAGNTFDLSPSVLERSLFHLDNSYMIPNFRGIGYLCKTNLASNTAFRGFGAPQGMIIAECWMNDIIMKCGLPAEQVRHLNLYQEGDTTHFNQRLDELSIGKCWEECLRNSHYHSRRKAVDEFNRQHRWKKRGLAIIPTKFGVSFGASFLNQAGALVLIYTDGSVLVTHGGTEMGQGLHTKMVQVASRVLGIPVCKIHISETSTNTVPNTSPTAASVSSDLNGMAIYNACQTLLERLKPFKEANPHGTWENWVNAAYMNTVSLSAVGFHRTPDLNYNWETNSGQAYNYFSYGVATSEVEIDCLTGDHKNLRTDIVMDVGTSLNPALDIGQVEGAFVQGLGLFTIEELRYSPDGVLYTRGPGTYKIPGFGDIPAELNVSLLRDSVNSKAIYSSKVTTFCGSAVFQGTANDITASLSDRQDLEGQTSHWGKGVIPLSSC</sequence>
<protein>
    <submittedName>
        <fullName evidence="16">Xanthine dehydrogenase</fullName>
    </submittedName>
</protein>
<dbReference type="SUPFAM" id="SSF56176">
    <property type="entry name" value="FAD-binding/transporter-associated domain-like"/>
    <property type="match status" value="1"/>
</dbReference>
<dbReference type="InterPro" id="IPR005107">
    <property type="entry name" value="CO_DH_flav_C"/>
</dbReference>
<dbReference type="PANTHER" id="PTHR45444:SF3">
    <property type="entry name" value="XANTHINE DEHYDROGENASE"/>
    <property type="match status" value="1"/>
</dbReference>
<dbReference type="InterPro" id="IPR016208">
    <property type="entry name" value="Ald_Oxase/xanthine_DH-like"/>
</dbReference>
<dbReference type="SUPFAM" id="SSF54665">
    <property type="entry name" value="CO dehydrogenase molybdoprotein N-domain-like"/>
    <property type="match status" value="1"/>
</dbReference>
<evidence type="ECO:0000256" key="13">
    <source>
        <dbReference type="PIRSR" id="PIRSR000127-2"/>
    </source>
</evidence>
<dbReference type="FunFam" id="3.90.1170.50:FF:000001">
    <property type="entry name" value="Aldehyde oxidase 1"/>
    <property type="match status" value="1"/>
</dbReference>
<dbReference type="InterPro" id="IPR036683">
    <property type="entry name" value="CO_DH_flav_C_dom_sf"/>
</dbReference>
<dbReference type="InterPro" id="IPR002888">
    <property type="entry name" value="2Fe-2S-bd"/>
</dbReference>
<feature type="binding site" evidence="14">
    <location>
        <position position="895"/>
    </location>
    <ligand>
        <name>Mo-molybdopterin</name>
        <dbReference type="ChEBI" id="CHEBI:71302"/>
    </ligand>
    <ligandPart>
        <name>Mo</name>
        <dbReference type="ChEBI" id="CHEBI:28685"/>
    </ligandPart>
</feature>
<dbReference type="Pfam" id="PF00941">
    <property type="entry name" value="FAD_binding_5"/>
    <property type="match status" value="1"/>
</dbReference>
<dbReference type="Gene3D" id="3.30.43.10">
    <property type="entry name" value="Uridine Diphospho-n-acetylenolpyruvylglucosamine Reductase, domain 2"/>
    <property type="match status" value="1"/>
</dbReference>
<feature type="binding site" evidence="14">
    <location>
        <position position="1062"/>
    </location>
    <ligand>
        <name>Mo-molybdopterin</name>
        <dbReference type="ChEBI" id="CHEBI:71302"/>
    </ligand>
    <ligandPart>
        <name>Mo</name>
        <dbReference type="ChEBI" id="CHEBI:28685"/>
    </ligandPart>
</feature>
<keyword evidence="7 14" id="KW-0479">Metal-binding</keyword>
<feature type="binding site" evidence="13">
    <location>
        <position position="785"/>
    </location>
    <ligand>
        <name>substrate</name>
    </ligand>
</feature>
<dbReference type="InterPro" id="IPR016166">
    <property type="entry name" value="FAD-bd_PCMH"/>
</dbReference>
<reference evidence="17" key="2">
    <citation type="journal article" date="2007" name="PLoS Biol.">
        <title>Survey sequencing and comparative analysis of the elephant shark (Callorhinchus milii) genome.</title>
        <authorList>
            <person name="Venkatesh B."/>
            <person name="Kirkness E.F."/>
            <person name="Loh Y.H."/>
            <person name="Halpern A.L."/>
            <person name="Lee A.P."/>
            <person name="Johnson J."/>
            <person name="Dandona N."/>
            <person name="Viswanathan L.D."/>
            <person name="Tay A."/>
            <person name="Venter J.C."/>
            <person name="Strausberg R.L."/>
            <person name="Brenner S."/>
        </authorList>
    </citation>
    <scope>NUCLEOTIDE SEQUENCE [LARGE SCALE GENOMIC DNA]</scope>
</reference>
<feature type="binding site" evidence="13">
    <location>
        <position position="897"/>
    </location>
    <ligand>
        <name>substrate</name>
    </ligand>
</feature>
<dbReference type="GO" id="GO:0005506">
    <property type="term" value="F:iron ion binding"/>
    <property type="evidence" value="ECO:0007669"/>
    <property type="project" value="InterPro"/>
</dbReference>
<dbReference type="InterPro" id="IPR036318">
    <property type="entry name" value="FAD-bd_PCMH-like_sf"/>
</dbReference>
<evidence type="ECO:0000256" key="11">
    <source>
        <dbReference type="ARBA" id="ARBA00023014"/>
    </source>
</evidence>
<name>A0A4W3HEX7_CALMI</name>
<feature type="binding site" evidence="14">
    <location>
        <position position="781"/>
    </location>
    <ligand>
        <name>Mo-molybdopterin</name>
        <dbReference type="ChEBI" id="CHEBI:71302"/>
    </ligand>
    <ligandPart>
        <name>Mo</name>
        <dbReference type="ChEBI" id="CHEBI:28685"/>
    </ligandPart>
</feature>
<evidence type="ECO:0000256" key="5">
    <source>
        <dbReference type="ARBA" id="ARBA00022630"/>
    </source>
</evidence>
<keyword evidence="17" id="KW-1185">Reference proteome</keyword>
<dbReference type="Proteomes" id="UP000314986">
    <property type="component" value="Unassembled WGS sequence"/>
</dbReference>
<dbReference type="Gene3D" id="3.30.465.10">
    <property type="match status" value="1"/>
</dbReference>
<keyword evidence="9" id="KW-0560">Oxidoreductase</keyword>
<feature type="binding site" evidence="14">
    <location>
        <position position="117"/>
    </location>
    <ligand>
        <name>[2Fe-2S] cluster</name>
        <dbReference type="ChEBI" id="CHEBI:190135"/>
        <label>2</label>
    </ligand>
</feature>
<feature type="binding site" evidence="13">
    <location>
        <position position="409"/>
    </location>
    <ligand>
        <name>FAD</name>
        <dbReference type="ChEBI" id="CHEBI:57692"/>
    </ligand>
</feature>
<comment type="cofactor">
    <cofactor evidence="12">
        <name>[2Fe-2S] cluster</name>
        <dbReference type="ChEBI" id="CHEBI:190135"/>
    </cofactor>
</comment>
<evidence type="ECO:0000256" key="14">
    <source>
        <dbReference type="PIRSR" id="PIRSR000127-3"/>
    </source>
</evidence>
<dbReference type="Gene3D" id="1.10.150.120">
    <property type="entry name" value="[2Fe-2S]-binding domain"/>
    <property type="match status" value="1"/>
</dbReference>
<dbReference type="InterPro" id="IPR022407">
    <property type="entry name" value="OxRdtase_Mopterin_BS"/>
</dbReference>
<keyword evidence="5" id="KW-0285">Flavoprotein</keyword>
<evidence type="ECO:0000259" key="15">
    <source>
        <dbReference type="PROSITE" id="PS51387"/>
    </source>
</evidence>
<dbReference type="GO" id="GO:0043546">
    <property type="term" value="F:molybdopterin cofactor binding"/>
    <property type="evidence" value="ECO:0007669"/>
    <property type="project" value="InterPro"/>
</dbReference>
<feature type="binding site" evidence="14">
    <location>
        <position position="151"/>
    </location>
    <ligand>
        <name>[2Fe-2S] cluster</name>
        <dbReference type="ChEBI" id="CHEBI:190135"/>
        <label>2</label>
    </ligand>
</feature>
<dbReference type="FunFam" id="3.30.365.10:FF:000003">
    <property type="entry name" value="Aldehyde oxidase 1"/>
    <property type="match status" value="1"/>
</dbReference>
<organism evidence="16 17">
    <name type="scientific">Callorhinchus milii</name>
    <name type="common">Ghost shark</name>
    <dbReference type="NCBI Taxonomy" id="7868"/>
    <lineage>
        <taxon>Eukaryota</taxon>
        <taxon>Metazoa</taxon>
        <taxon>Chordata</taxon>
        <taxon>Craniata</taxon>
        <taxon>Vertebrata</taxon>
        <taxon>Chondrichthyes</taxon>
        <taxon>Holocephali</taxon>
        <taxon>Chimaeriformes</taxon>
        <taxon>Callorhinchidae</taxon>
        <taxon>Callorhinchus</taxon>
    </lineage>
</organism>
<comment type="cofactor">
    <cofactor evidence="1 13">
        <name>FAD</name>
        <dbReference type="ChEBI" id="CHEBI:57692"/>
    </cofactor>
</comment>
<dbReference type="PROSITE" id="PS00559">
    <property type="entry name" value="MOLYBDOPTERIN_EUK"/>
    <property type="match status" value="1"/>
</dbReference>
<dbReference type="Pfam" id="PF01315">
    <property type="entry name" value="Ald_Xan_dh_C"/>
    <property type="match status" value="1"/>
</dbReference>
<comment type="cofactor">
    <cofactor evidence="14">
        <name>Mo-molybdopterin</name>
        <dbReference type="ChEBI" id="CHEBI:71302"/>
    </cofactor>
    <text evidence="14">Binds 1 Mo-molybdopterin (Mo-MPT) cofactor per subunit.</text>
</comment>
<evidence type="ECO:0000256" key="10">
    <source>
        <dbReference type="ARBA" id="ARBA00023004"/>
    </source>
</evidence>
<dbReference type="Ensembl" id="ENSCMIT00000015832.1">
    <property type="protein sequence ID" value="ENSCMIP00000015513.1"/>
    <property type="gene ID" value="ENSCMIG00000007487.1"/>
</dbReference>
<dbReference type="InterPro" id="IPR016169">
    <property type="entry name" value="FAD-bd_PCMH_sub2"/>
</dbReference>
<reference evidence="16" key="5">
    <citation type="submission" date="2025-09" db="UniProtKB">
        <authorList>
            <consortium name="Ensembl"/>
        </authorList>
    </citation>
    <scope>IDENTIFICATION</scope>
</reference>
<dbReference type="GeneTree" id="ENSGT00950000183114"/>
<evidence type="ECO:0000256" key="2">
    <source>
        <dbReference type="ARBA" id="ARBA00006849"/>
    </source>
</evidence>
<evidence type="ECO:0000313" key="16">
    <source>
        <dbReference type="Ensembl" id="ENSCMIP00000015513.1"/>
    </source>
</evidence>
<dbReference type="InterPro" id="IPR036856">
    <property type="entry name" value="Ald_Oxase/Xan_DH_a/b_sf"/>
</dbReference>
<feature type="binding site" evidence="13">
    <location>
        <begin position="252"/>
        <end position="259"/>
    </location>
    <ligand>
        <name>FAD</name>
        <dbReference type="ChEBI" id="CHEBI:57692"/>
    </ligand>
</feature>
<dbReference type="SUPFAM" id="SSF55447">
    <property type="entry name" value="CO dehydrogenase flavoprotein C-terminal domain-like"/>
    <property type="match status" value="1"/>
</dbReference>
<feature type="binding site" evidence="13">
    <location>
        <position position="334"/>
    </location>
    <ligand>
        <name>FAD</name>
        <dbReference type="ChEBI" id="CHEBI:57692"/>
    </ligand>
</feature>
<keyword evidence="8 13" id="KW-0274">FAD</keyword>
<dbReference type="Pfam" id="PF01799">
    <property type="entry name" value="Fer2_2"/>
    <property type="match status" value="1"/>
</dbReference>